<dbReference type="SUPFAM" id="SSF141868">
    <property type="entry name" value="EAL domain-like"/>
    <property type="match status" value="1"/>
</dbReference>
<dbReference type="SUPFAM" id="SSF46458">
    <property type="entry name" value="Globin-like"/>
    <property type="match status" value="1"/>
</dbReference>
<dbReference type="Gene3D" id="3.20.20.450">
    <property type="entry name" value="EAL domain"/>
    <property type="match status" value="1"/>
</dbReference>
<organism evidence="7 8">
    <name type="scientific">Halothiobacillus diazotrophicus</name>
    <dbReference type="NCBI Taxonomy" id="1860122"/>
    <lineage>
        <taxon>Bacteria</taxon>
        <taxon>Pseudomonadati</taxon>
        <taxon>Pseudomonadota</taxon>
        <taxon>Gammaproteobacteria</taxon>
        <taxon>Chromatiales</taxon>
        <taxon>Halothiobacillaceae</taxon>
        <taxon>Halothiobacillus</taxon>
    </lineage>
</organism>
<evidence type="ECO:0000313" key="7">
    <source>
        <dbReference type="EMBL" id="ANJ67975.1"/>
    </source>
</evidence>
<dbReference type="RefSeq" id="WP_066101914.1">
    <property type="nucleotide sequence ID" value="NZ_CP016027.1"/>
</dbReference>
<dbReference type="InterPro" id="IPR012292">
    <property type="entry name" value="Globin/Proto"/>
</dbReference>
<dbReference type="Proteomes" id="UP000078596">
    <property type="component" value="Chromosome"/>
</dbReference>
<evidence type="ECO:0000256" key="1">
    <source>
        <dbReference type="ARBA" id="ARBA00001946"/>
    </source>
</evidence>
<dbReference type="InterPro" id="IPR003018">
    <property type="entry name" value="GAF"/>
</dbReference>
<dbReference type="SMART" id="SM00052">
    <property type="entry name" value="EAL"/>
    <property type="match status" value="1"/>
</dbReference>
<feature type="coiled-coil region" evidence="4">
    <location>
        <begin position="18"/>
        <end position="45"/>
    </location>
</feature>
<reference evidence="7 8" key="1">
    <citation type="submission" date="2016-06" db="EMBL/GenBank/DDBJ databases">
        <title>Insight into the functional genes involving in sulfur oxidation in Pearl River water.</title>
        <authorList>
            <person name="Luo J."/>
            <person name="Tan X."/>
            <person name="Lin W."/>
        </authorList>
    </citation>
    <scope>NUCLEOTIDE SEQUENCE [LARGE SCALE GENOMIC DNA]</scope>
    <source>
        <strain evidence="7 8">LS2</strain>
    </source>
</reference>
<keyword evidence="4" id="KW-0175">Coiled coil</keyword>
<accession>A0A191ZJD3</accession>
<dbReference type="Pfam" id="PF11563">
    <property type="entry name" value="Protoglobin"/>
    <property type="match status" value="1"/>
</dbReference>
<dbReference type="CDD" id="cd01948">
    <property type="entry name" value="EAL"/>
    <property type="match status" value="1"/>
</dbReference>
<dbReference type="Gene3D" id="1.10.490.10">
    <property type="entry name" value="Globins"/>
    <property type="match status" value="1"/>
</dbReference>
<dbReference type="GO" id="GO:0020037">
    <property type="term" value="F:heme binding"/>
    <property type="evidence" value="ECO:0007669"/>
    <property type="project" value="InterPro"/>
</dbReference>
<evidence type="ECO:0000259" key="5">
    <source>
        <dbReference type="PROSITE" id="PS50883"/>
    </source>
</evidence>
<dbReference type="OrthoDB" id="23692at2"/>
<evidence type="ECO:0000256" key="4">
    <source>
        <dbReference type="SAM" id="Coils"/>
    </source>
</evidence>
<dbReference type="AlphaFoldDB" id="A0A191ZJD3"/>
<dbReference type="InterPro" id="IPR001633">
    <property type="entry name" value="EAL_dom"/>
</dbReference>
<dbReference type="EMBL" id="CP016027">
    <property type="protein sequence ID" value="ANJ67975.1"/>
    <property type="molecule type" value="Genomic_DNA"/>
</dbReference>
<comment type="cofactor">
    <cofactor evidence="1">
        <name>Mg(2+)</name>
        <dbReference type="ChEBI" id="CHEBI:18420"/>
    </cofactor>
</comment>
<keyword evidence="8" id="KW-1185">Reference proteome</keyword>
<dbReference type="CDD" id="cd14759">
    <property type="entry name" value="GS_GGDEF_2"/>
    <property type="match status" value="1"/>
</dbReference>
<dbReference type="Pfam" id="PF00563">
    <property type="entry name" value="EAL"/>
    <property type="match status" value="1"/>
</dbReference>
<dbReference type="Pfam" id="PF13185">
    <property type="entry name" value="GAF_2"/>
    <property type="match status" value="1"/>
</dbReference>
<dbReference type="InterPro" id="IPR000160">
    <property type="entry name" value="GGDEF_dom"/>
</dbReference>
<dbReference type="InterPro" id="IPR044398">
    <property type="entry name" value="Globin-sensor_dom"/>
</dbReference>
<dbReference type="GO" id="GO:0071111">
    <property type="term" value="F:cyclic-guanylate-specific phosphodiesterase activity"/>
    <property type="evidence" value="ECO:0007669"/>
    <property type="project" value="InterPro"/>
</dbReference>
<dbReference type="GO" id="GO:0019825">
    <property type="term" value="F:oxygen binding"/>
    <property type="evidence" value="ECO:0007669"/>
    <property type="project" value="InterPro"/>
</dbReference>
<dbReference type="STRING" id="1860122.A9404_11845"/>
<evidence type="ECO:0000313" key="8">
    <source>
        <dbReference type="Proteomes" id="UP000078596"/>
    </source>
</evidence>
<dbReference type="PROSITE" id="PS50887">
    <property type="entry name" value="GGDEF"/>
    <property type="match status" value="1"/>
</dbReference>
<dbReference type="Pfam" id="PF00990">
    <property type="entry name" value="GGDEF"/>
    <property type="match status" value="1"/>
</dbReference>
<dbReference type="FunFam" id="3.30.70.270:FF:000001">
    <property type="entry name" value="Diguanylate cyclase domain protein"/>
    <property type="match status" value="1"/>
</dbReference>
<dbReference type="InterPro" id="IPR029016">
    <property type="entry name" value="GAF-like_dom_sf"/>
</dbReference>
<evidence type="ECO:0000256" key="3">
    <source>
        <dbReference type="ARBA" id="ARBA00029839"/>
    </source>
</evidence>
<dbReference type="PANTHER" id="PTHR33121">
    <property type="entry name" value="CYCLIC DI-GMP PHOSPHODIESTERASE PDEF"/>
    <property type="match status" value="1"/>
</dbReference>
<dbReference type="NCBIfam" id="TIGR00254">
    <property type="entry name" value="GGDEF"/>
    <property type="match status" value="1"/>
</dbReference>
<dbReference type="SUPFAM" id="SSF55781">
    <property type="entry name" value="GAF domain-like"/>
    <property type="match status" value="2"/>
</dbReference>
<protein>
    <recommendedName>
        <fullName evidence="2">Diguanylate cyclase DosC</fullName>
    </recommendedName>
    <alternativeName>
        <fullName evidence="3">Direct oxygen-sensing cyclase</fullName>
    </alternativeName>
</protein>
<dbReference type="PANTHER" id="PTHR33121:SF70">
    <property type="entry name" value="SIGNALING PROTEIN YKOW"/>
    <property type="match status" value="1"/>
</dbReference>
<dbReference type="CDD" id="cd01949">
    <property type="entry name" value="GGDEF"/>
    <property type="match status" value="1"/>
</dbReference>
<feature type="domain" description="GGDEF" evidence="6">
    <location>
        <begin position="245"/>
        <end position="381"/>
    </location>
</feature>
<dbReference type="InterPro" id="IPR009050">
    <property type="entry name" value="Globin-like_sf"/>
</dbReference>
<dbReference type="SMART" id="SM00267">
    <property type="entry name" value="GGDEF"/>
    <property type="match status" value="1"/>
</dbReference>
<sequence length="1080" mass="120537">MTISDPLNPLVESERVDAPQESAALQRLQEQLERQQALMQSLLGQIGTLMSTNDEQELLDVVCTQLLATGLFLGAWVARTRPDEPASCDILAAGGDGMTLLSDLGEDARSVWAAHLNQVQSSQTTVIEPGTDLTLIAPWQDVIFPGFSTTLIFVPITRASQPWAVLIVLAQHEGPLDRLLTEMLGRLGELLSNAFDQLDLRARLVNEREQAAFLAHHDALTGLTNRRGIDEALPKAMARARRNQRNMALVMLDLDDFKPINDRFGHATGDALLQALAQRIKSTLRETDMAARLGGDEFLLLIESIEQKKHLKKTLERINHALTEPVELPEGPARVRASMGVALFPQDDCEPEQLIRNADAALYLCKNKKRGRKHNWCIWNDNTTDDLEQPVQDLHTPPYGMAAANLLQRFVPQLGGLVEDFVNRFYAELQADPDARKIILQLSEAEFTHLKARQSVHLQQLLDPELTEAMHRSTAKHVGEIHALIGLTASSLVRAMTIYLHQFDTLIAQHRLTPQDHSRLELVLTERLSIELSEELESEHAINNRYQQILLDIDAMGRQPLSWQEFNERLLSKLRECPGVQASWIGAPDADGVFIINFSEGVEAFSEAMQAAYGGLRMPRIAPGEPEMAGSTARAFRQAQIQSIASFSTAPEAEPWRTAALNVGIRSSVGIPITDEQRRPLATLTLYGDYPNMFETPFRQSFCQQLGFIVSQTWQQFKQTQIVNTSIEELDLWRQAFYGMGLKLVYQPIIGLASGRIEKVEALARLRLEDGRIIMPGAFIPRLNEQQIIQLFRMGLEQGLRQLVQWDRELPGSALGLALNLPLEALADNDCPNWVHDALLRHGIPASRLTLEMLEHHEMIDVNQSQRQMRTLSDMGVQLAMDDLGAGYSNLIRLNNLPFDTVKIDQALIRSAYSDPVRIIKFIGALIHMTHALDLNVVAEGLETPDLIEVARILGADLAQGYAIAHPLYAEDFLTLYRAQNALDEQTFPHTALGAIATQWQLNNPQASISQIPSLGAVNHCPIHQFIVEQGLLGSELDMIHRELHDSEQAQGRNSATFHRLLHQLQTQLAALVSPPTTLQ</sequence>
<proteinExistence type="predicted"/>
<dbReference type="SUPFAM" id="SSF55073">
    <property type="entry name" value="Nucleotide cyclase"/>
    <property type="match status" value="1"/>
</dbReference>
<dbReference type="PROSITE" id="PS50883">
    <property type="entry name" value="EAL"/>
    <property type="match status" value="1"/>
</dbReference>
<dbReference type="InterPro" id="IPR043128">
    <property type="entry name" value="Rev_trsase/Diguanyl_cyclase"/>
</dbReference>
<gene>
    <name evidence="7" type="ORF">A9404_11845</name>
</gene>
<dbReference type="InterPro" id="IPR029787">
    <property type="entry name" value="Nucleotide_cyclase"/>
</dbReference>
<dbReference type="KEGG" id="haz:A9404_11845"/>
<dbReference type="InterPro" id="IPR035919">
    <property type="entry name" value="EAL_sf"/>
</dbReference>
<name>A0A191ZJD3_9GAMM</name>
<dbReference type="InterPro" id="IPR050706">
    <property type="entry name" value="Cyclic-di-GMP_PDE-like"/>
</dbReference>
<evidence type="ECO:0000256" key="2">
    <source>
        <dbReference type="ARBA" id="ARBA00015125"/>
    </source>
</evidence>
<evidence type="ECO:0000259" key="6">
    <source>
        <dbReference type="PROSITE" id="PS50887"/>
    </source>
</evidence>
<dbReference type="Gene3D" id="3.30.450.40">
    <property type="match status" value="1"/>
</dbReference>
<dbReference type="Gene3D" id="3.30.70.270">
    <property type="match status" value="1"/>
</dbReference>
<feature type="domain" description="EAL" evidence="5">
    <location>
        <begin position="726"/>
        <end position="981"/>
    </location>
</feature>